<sequence>MLMKQMMRFTRTLREVAAGGLPGLLLCVLVMVIARTQDAPAAETWLPSRDITITGRVIAPSCQAHMDTDTLTFGTQKTDGSRSSASRGDGDDSRQVLNLQLSECEFNGLGLKFKAEAQGEHPERGILRRQEDSAVSQQMYYTLGPQKATAQLDNLLQTLSPDSAALVKDAQGDTYFRLNQDEYWFDMNATLKDGEVMNIPLVVQVHHSDDSPQKENRDRQRNTEGDLSANFTLQLSWR</sequence>
<protein>
    <recommendedName>
        <fullName evidence="4">Type 1 fimbrial protein</fullName>
    </recommendedName>
</protein>
<evidence type="ECO:0000313" key="3">
    <source>
        <dbReference type="Proteomes" id="UP000251313"/>
    </source>
</evidence>
<dbReference type="Proteomes" id="UP000251313">
    <property type="component" value="Unassembled WGS sequence"/>
</dbReference>
<gene>
    <name evidence="2" type="ORF">NCTC11967_02010</name>
</gene>
<feature type="region of interest" description="Disordered" evidence="1">
    <location>
        <begin position="206"/>
        <end position="225"/>
    </location>
</feature>
<feature type="compositionally biased region" description="Basic and acidic residues" evidence="1">
    <location>
        <begin position="206"/>
        <end position="224"/>
    </location>
</feature>
<evidence type="ECO:0008006" key="4">
    <source>
        <dbReference type="Google" id="ProtNLM"/>
    </source>
</evidence>
<name>A0AB38FW96_9ENTR</name>
<dbReference type="AlphaFoldDB" id="A0AB38FW96"/>
<organism evidence="2 3">
    <name type="scientific">Yokenella regensburgei</name>
    <dbReference type="NCBI Taxonomy" id="158877"/>
    <lineage>
        <taxon>Bacteria</taxon>
        <taxon>Pseudomonadati</taxon>
        <taxon>Pseudomonadota</taxon>
        <taxon>Gammaproteobacteria</taxon>
        <taxon>Enterobacterales</taxon>
        <taxon>Enterobacteriaceae</taxon>
        <taxon>Yokenella</taxon>
    </lineage>
</organism>
<dbReference type="EMBL" id="UAVL01000009">
    <property type="protein sequence ID" value="SQA62987.1"/>
    <property type="molecule type" value="Genomic_DNA"/>
</dbReference>
<accession>A0AB38FW96</accession>
<evidence type="ECO:0000313" key="2">
    <source>
        <dbReference type="EMBL" id="SQA62987.1"/>
    </source>
</evidence>
<proteinExistence type="predicted"/>
<feature type="region of interest" description="Disordered" evidence="1">
    <location>
        <begin position="71"/>
        <end position="93"/>
    </location>
</feature>
<dbReference type="RefSeq" id="WP_038253128.1">
    <property type="nucleotide sequence ID" value="NZ_UAVL01000009.1"/>
</dbReference>
<comment type="caution">
    <text evidence="2">The sequence shown here is derived from an EMBL/GenBank/DDBJ whole genome shotgun (WGS) entry which is preliminary data.</text>
</comment>
<evidence type="ECO:0000256" key="1">
    <source>
        <dbReference type="SAM" id="MobiDB-lite"/>
    </source>
</evidence>
<reference evidence="2 3" key="1">
    <citation type="submission" date="2018-06" db="EMBL/GenBank/DDBJ databases">
        <authorList>
            <consortium name="Pathogen Informatics"/>
            <person name="Doyle S."/>
        </authorList>
    </citation>
    <scope>NUCLEOTIDE SEQUENCE [LARGE SCALE GENOMIC DNA]</scope>
    <source>
        <strain evidence="2 3">NCTC11967</strain>
    </source>
</reference>